<dbReference type="PROSITE" id="PS51144">
    <property type="entry name" value="ALPHA_CA_2"/>
    <property type="match status" value="1"/>
</dbReference>
<dbReference type="EMBL" id="CP007772">
    <property type="protein sequence ID" value="AJC91520.1"/>
    <property type="molecule type" value="Genomic_DNA"/>
</dbReference>
<evidence type="ECO:0000256" key="6">
    <source>
        <dbReference type="ARBA" id="ARBA00048348"/>
    </source>
</evidence>
<dbReference type="OrthoDB" id="5327615at2"/>
<dbReference type="InterPro" id="IPR001148">
    <property type="entry name" value="CA_dom"/>
</dbReference>
<reference evidence="8 9" key="1">
    <citation type="journal article" date="2014" name="Genome Biol. Evol.">
        <title>Comparative Genomics of the Campylobacter lari Group.</title>
        <authorList>
            <person name="Miller W.G."/>
            <person name="Yee E."/>
            <person name="Chapman M.H."/>
            <person name="Smith T.P."/>
            <person name="Bono J.L."/>
            <person name="Huynh S."/>
            <person name="Parker C.T."/>
            <person name="Vandamme P."/>
            <person name="Luong K."/>
            <person name="Korlach J."/>
        </authorList>
    </citation>
    <scope>NUCLEOTIDE SEQUENCE [LARGE SCALE GENOMIC DNA]</scope>
    <source>
        <strain evidence="8 9">LMG 24374</strain>
    </source>
</reference>
<feature type="domain" description="Alpha-carbonic anhydrase" evidence="7">
    <location>
        <begin position="24"/>
        <end position="246"/>
    </location>
</feature>
<dbReference type="EC" id="4.2.1.1" evidence="2"/>
<evidence type="ECO:0000313" key="8">
    <source>
        <dbReference type="EMBL" id="AJC91520.1"/>
    </source>
</evidence>
<evidence type="ECO:0000256" key="3">
    <source>
        <dbReference type="ARBA" id="ARBA00022723"/>
    </source>
</evidence>
<accession>A0A0A8HCZ8</accession>
<dbReference type="Proteomes" id="UP000031135">
    <property type="component" value="Chromosome"/>
</dbReference>
<dbReference type="CDD" id="cd03124">
    <property type="entry name" value="alpha_CA_prokaryotic_like"/>
    <property type="match status" value="1"/>
</dbReference>
<proteinExistence type="inferred from homology"/>
<dbReference type="HOGENOM" id="CLU_039326_0_2_7"/>
<keyword evidence="4" id="KW-0862">Zinc</keyword>
<dbReference type="Gene3D" id="3.10.200.10">
    <property type="entry name" value="Alpha carbonic anhydrase"/>
    <property type="match status" value="1"/>
</dbReference>
<dbReference type="InterPro" id="IPR023561">
    <property type="entry name" value="Carbonic_anhydrase_a-class"/>
</dbReference>
<dbReference type="SMART" id="SM01057">
    <property type="entry name" value="Carb_anhydrase"/>
    <property type="match status" value="1"/>
</dbReference>
<evidence type="ECO:0000259" key="7">
    <source>
        <dbReference type="PROSITE" id="PS51144"/>
    </source>
</evidence>
<protein>
    <recommendedName>
        <fullName evidence="2">carbonic anhydrase</fullName>
        <ecNumber evidence="2">4.2.1.1</ecNumber>
    </recommendedName>
</protein>
<sequence length="246" mass="28432">MSFKKILFGSFITSMLFAYEQMPQNISHGNFIDKEKWKNLDKNWIYCESGLNQDFININSKKAANKNNSLEFNYSNDSFGLINDGYTIKMHFASNGSHIVLNNTAYNLSHFHFHAPSKISIDKKSYPLEIHFSHVSQKGDIAVVVLFLQEGTENPFIKKIIRAFPKKEGDKLYVQGLSANELLPNNFQSFYIFKNKLNKPCNQKITWIVLKDVSYTSKEQIQTIQNLMGKNENLKTQEINNLEQND</sequence>
<dbReference type="GO" id="GO:0004089">
    <property type="term" value="F:carbonate dehydratase activity"/>
    <property type="evidence" value="ECO:0007669"/>
    <property type="project" value="UniProtKB-EC"/>
</dbReference>
<dbReference type="SUPFAM" id="SSF51069">
    <property type="entry name" value="Carbonic anhydrase"/>
    <property type="match status" value="1"/>
</dbReference>
<dbReference type="Pfam" id="PF00194">
    <property type="entry name" value="Carb_anhydrase"/>
    <property type="match status" value="1"/>
</dbReference>
<evidence type="ECO:0000256" key="2">
    <source>
        <dbReference type="ARBA" id="ARBA00012925"/>
    </source>
</evidence>
<name>A0A0A8HCZ8_9BACT</name>
<evidence type="ECO:0000256" key="4">
    <source>
        <dbReference type="ARBA" id="ARBA00022833"/>
    </source>
</evidence>
<keyword evidence="3" id="KW-0479">Metal-binding</keyword>
<dbReference type="PANTHER" id="PTHR18952">
    <property type="entry name" value="CARBONIC ANHYDRASE"/>
    <property type="match status" value="1"/>
</dbReference>
<dbReference type="PANTHER" id="PTHR18952:SF265">
    <property type="entry name" value="CARBONIC ANHYDRASE"/>
    <property type="match status" value="1"/>
</dbReference>
<dbReference type="AlphaFoldDB" id="A0A0A8HCZ8"/>
<organism evidence="8 9">
    <name type="scientific">Campylobacter subantarcticus LMG 24374</name>
    <dbReference type="NCBI Taxonomy" id="1388751"/>
    <lineage>
        <taxon>Bacteria</taxon>
        <taxon>Pseudomonadati</taxon>
        <taxon>Campylobacterota</taxon>
        <taxon>Epsilonproteobacteria</taxon>
        <taxon>Campylobacterales</taxon>
        <taxon>Campylobacteraceae</taxon>
        <taxon>Campylobacter</taxon>
    </lineage>
</organism>
<evidence type="ECO:0000313" key="9">
    <source>
        <dbReference type="Proteomes" id="UP000031135"/>
    </source>
</evidence>
<dbReference type="InterPro" id="IPR041891">
    <property type="entry name" value="Alpha_CA_prokaryot-like"/>
</dbReference>
<evidence type="ECO:0000256" key="1">
    <source>
        <dbReference type="ARBA" id="ARBA00010718"/>
    </source>
</evidence>
<dbReference type="KEGG" id="csm:CSUB8521_1719"/>
<dbReference type="RefSeq" id="WP_039664675.1">
    <property type="nucleotide sequence ID" value="NZ_CP007772.1"/>
</dbReference>
<dbReference type="GO" id="GO:0008270">
    <property type="term" value="F:zinc ion binding"/>
    <property type="evidence" value="ECO:0007669"/>
    <property type="project" value="InterPro"/>
</dbReference>
<keyword evidence="5 8" id="KW-0456">Lyase</keyword>
<dbReference type="InterPro" id="IPR036398">
    <property type="entry name" value="CA_dom_sf"/>
</dbReference>
<comment type="similarity">
    <text evidence="1">Belongs to the alpha-carbonic anhydrase family.</text>
</comment>
<comment type="catalytic activity">
    <reaction evidence="6">
        <text>hydrogencarbonate + H(+) = CO2 + H2O</text>
        <dbReference type="Rhea" id="RHEA:10748"/>
        <dbReference type="ChEBI" id="CHEBI:15377"/>
        <dbReference type="ChEBI" id="CHEBI:15378"/>
        <dbReference type="ChEBI" id="CHEBI:16526"/>
        <dbReference type="ChEBI" id="CHEBI:17544"/>
        <dbReference type="EC" id="4.2.1.1"/>
    </reaction>
</comment>
<evidence type="ECO:0000256" key="5">
    <source>
        <dbReference type="ARBA" id="ARBA00023239"/>
    </source>
</evidence>
<gene>
    <name evidence="8" type="primary">cah</name>
    <name evidence="8" type="ORF">CSUB8521_1719</name>
</gene>